<keyword evidence="4 8" id="KW-0540">Nuclease</keyword>
<dbReference type="InterPro" id="IPR003029">
    <property type="entry name" value="S1_domain"/>
</dbReference>
<comment type="subcellular location">
    <subcellularLocation>
        <location evidence="2 8">Cytoplasm</location>
    </subcellularLocation>
</comment>
<comment type="caution">
    <text evidence="11">The sequence shown here is derived from an EMBL/GenBank/DDBJ whole genome shotgun (WGS) entry which is preliminary data.</text>
</comment>
<dbReference type="InterPro" id="IPR011805">
    <property type="entry name" value="RNase_R"/>
</dbReference>
<dbReference type="GO" id="GO:0005829">
    <property type="term" value="C:cytosol"/>
    <property type="evidence" value="ECO:0007669"/>
    <property type="project" value="TreeGrafter"/>
</dbReference>
<dbReference type="InterPro" id="IPR012340">
    <property type="entry name" value="NA-bd_OB-fold"/>
</dbReference>
<feature type="domain" description="S1 motif" evidence="10">
    <location>
        <begin position="628"/>
        <end position="708"/>
    </location>
</feature>
<keyword evidence="6 8" id="KW-0269">Exonuclease</keyword>
<dbReference type="Gene3D" id="2.40.50.140">
    <property type="entry name" value="Nucleic acid-binding proteins"/>
    <property type="match status" value="3"/>
</dbReference>
<organism evidence="11 12">
    <name type="scientific">Mordavella massiliensis</name>
    <dbReference type="NCBI Taxonomy" id="1871024"/>
    <lineage>
        <taxon>Bacteria</taxon>
        <taxon>Bacillati</taxon>
        <taxon>Bacillota</taxon>
        <taxon>Clostridia</taxon>
        <taxon>Eubacteriales</taxon>
        <taxon>Clostridiaceae</taxon>
        <taxon>Mordavella</taxon>
    </lineage>
</organism>
<dbReference type="PANTHER" id="PTHR23355:SF9">
    <property type="entry name" value="DIS3-LIKE EXONUCLEASE 2"/>
    <property type="match status" value="1"/>
</dbReference>
<dbReference type="SMART" id="SM00316">
    <property type="entry name" value="S1"/>
    <property type="match status" value="1"/>
</dbReference>
<evidence type="ECO:0000256" key="8">
    <source>
        <dbReference type="HAMAP-Rule" id="MF_01895"/>
    </source>
</evidence>
<comment type="function">
    <text evidence="8">3'-5' exoribonuclease that releases 5'-nucleoside monophosphates and is involved in maturation of structured RNAs.</text>
</comment>
<dbReference type="InterPro" id="IPR022966">
    <property type="entry name" value="RNase_II/R_CS"/>
</dbReference>
<dbReference type="Pfam" id="PF17876">
    <property type="entry name" value="CSD2"/>
    <property type="match status" value="1"/>
</dbReference>
<dbReference type="Pfam" id="PF00575">
    <property type="entry name" value="S1"/>
    <property type="match status" value="1"/>
</dbReference>
<keyword evidence="3 8" id="KW-0963">Cytoplasm</keyword>
<evidence type="ECO:0000256" key="3">
    <source>
        <dbReference type="ARBA" id="ARBA00022490"/>
    </source>
</evidence>
<dbReference type="SUPFAM" id="SSF50249">
    <property type="entry name" value="Nucleic acid-binding proteins"/>
    <property type="match status" value="4"/>
</dbReference>
<name>A0A938X2L4_9CLOT</name>
<dbReference type="InterPro" id="IPR040476">
    <property type="entry name" value="CSD2"/>
</dbReference>
<dbReference type="InterPro" id="IPR004476">
    <property type="entry name" value="RNase_II/RNase_R"/>
</dbReference>
<dbReference type="PROSITE" id="PS50126">
    <property type="entry name" value="S1"/>
    <property type="match status" value="1"/>
</dbReference>
<keyword evidence="12" id="KW-1185">Reference proteome</keyword>
<dbReference type="Pfam" id="PF00773">
    <property type="entry name" value="RNB"/>
    <property type="match status" value="1"/>
</dbReference>
<dbReference type="InterPro" id="IPR013223">
    <property type="entry name" value="RNase_B_OB_dom"/>
</dbReference>
<dbReference type="HAMAP" id="MF_01895">
    <property type="entry name" value="RNase_R"/>
    <property type="match status" value="1"/>
</dbReference>
<evidence type="ECO:0000256" key="4">
    <source>
        <dbReference type="ARBA" id="ARBA00022722"/>
    </source>
</evidence>
<dbReference type="PROSITE" id="PS01175">
    <property type="entry name" value="RIBONUCLEASE_II"/>
    <property type="match status" value="1"/>
</dbReference>
<dbReference type="NCBIfam" id="TIGR02063">
    <property type="entry name" value="RNase_R"/>
    <property type="match status" value="1"/>
</dbReference>
<proteinExistence type="inferred from homology"/>
<feature type="coiled-coil region" evidence="9">
    <location>
        <begin position="593"/>
        <end position="620"/>
    </location>
</feature>
<evidence type="ECO:0000256" key="7">
    <source>
        <dbReference type="ARBA" id="ARBA00022884"/>
    </source>
</evidence>
<dbReference type="CDD" id="cd04471">
    <property type="entry name" value="S1_RNase_R"/>
    <property type="match status" value="1"/>
</dbReference>
<gene>
    <name evidence="8 11" type="primary">rnr</name>
    <name evidence="11" type="ORF">H6A13_06450</name>
</gene>
<dbReference type="RefSeq" id="WP_204908790.1">
    <property type="nucleotide sequence ID" value="NZ_JACJLV010000016.1"/>
</dbReference>
<dbReference type="AlphaFoldDB" id="A0A938X2L4"/>
<dbReference type="Proteomes" id="UP000713880">
    <property type="component" value="Unassembled WGS sequence"/>
</dbReference>
<evidence type="ECO:0000259" key="10">
    <source>
        <dbReference type="PROSITE" id="PS50126"/>
    </source>
</evidence>
<protein>
    <recommendedName>
        <fullName evidence="8">Ribonuclease R</fullName>
        <shortName evidence="8">RNase R</shortName>
        <ecNumber evidence="8">3.1.13.1</ecNumber>
    </recommendedName>
</protein>
<keyword evidence="9" id="KW-0175">Coiled coil</keyword>
<sequence length="726" mass="83630">MTDQFFEERKQKIYRFMQDGLYVPMKQKEIAAVLQIPREERDELRKILEALTEEGKITVSKRGKYSLSKEIRLTGVFRANLKGFGFVTVEGEDEDIYIREDQTNGAMDKDTVEITLTRAGGGRHREGRVQKIVKRGTARVVGLFQMNPGKNYGFVLPDNQKLFHDIFIPAERSMGAVDGHKVVAELTFYGDEKRKPEGKIVEILGHVNDPGTDILSIVKAYDLPAEFPEKVLNQAARVAKPVSGADMAGRKDIRDWQMVTIDGEDAKDLDDAVSLVKEGDHYILGVHIADVANYVQENSALDREAYERGTSVYLVDRVIPMLPHTLSNGICSLNAGEDRLALSCIMKIDPAGHVIDHEIAETVIHVDRRMSYTAVNKILEDQDPEEREKYRELVPMFERMGELSHIIRERRKKRGSIDFDFPETKMILNEKGEPLELKPYERNTATRLIEDFMLLANETVAEDYYWQELPFLYRTHEAPDEEKIRALATFIHNFGYSMHVGNREIRPGEVQKLLTKVEGTPEEPLIARLALRSMKQARYTEENTGHFGLAANYYTHFTSPIRRYPDLQIHRIIKDHLRGRLNEKKMEHYRSILPEAAKHSSETERRAEEAERETIKLKKAEYMQKRIGKVYEGVISGITKWGMYVELPNTVEGLVHVVSMKDDHYEYDERSYELAGVHTGRRYRLGERIFVRVTGADRLQRTVDFEIAEEGEEDNGEKNRHETDRQ</sequence>
<comment type="catalytic activity">
    <reaction evidence="1 8">
        <text>Exonucleolytic cleavage in the 3'- to 5'-direction to yield nucleoside 5'-phosphates.</text>
        <dbReference type="EC" id="3.1.13.1"/>
    </reaction>
</comment>
<dbReference type="EMBL" id="JACJLV010000016">
    <property type="protein sequence ID" value="MBM6826746.1"/>
    <property type="molecule type" value="Genomic_DNA"/>
</dbReference>
<dbReference type="NCBIfam" id="TIGR00358">
    <property type="entry name" value="3_prime_RNase"/>
    <property type="match status" value="1"/>
</dbReference>
<evidence type="ECO:0000256" key="5">
    <source>
        <dbReference type="ARBA" id="ARBA00022801"/>
    </source>
</evidence>
<comment type="similarity">
    <text evidence="8">Belongs to the RNR ribonuclease family. RNase R subfamily.</text>
</comment>
<dbReference type="SMART" id="SM00955">
    <property type="entry name" value="RNB"/>
    <property type="match status" value="1"/>
</dbReference>
<reference evidence="11" key="1">
    <citation type="submission" date="2020-08" db="EMBL/GenBank/DDBJ databases">
        <authorList>
            <person name="Cejkova D."/>
            <person name="Kubasova T."/>
            <person name="Jahodarova E."/>
            <person name="Rychlik I."/>
        </authorList>
    </citation>
    <scope>NUCLEOTIDE SEQUENCE</scope>
    <source>
        <strain evidence="11">An420c</strain>
    </source>
</reference>
<evidence type="ECO:0000313" key="11">
    <source>
        <dbReference type="EMBL" id="MBM6826746.1"/>
    </source>
</evidence>
<evidence type="ECO:0000256" key="2">
    <source>
        <dbReference type="ARBA" id="ARBA00004496"/>
    </source>
</evidence>
<dbReference type="Pfam" id="PF08206">
    <property type="entry name" value="OB_RNB"/>
    <property type="match status" value="1"/>
</dbReference>
<dbReference type="InterPro" id="IPR011129">
    <property type="entry name" value="CSD"/>
</dbReference>
<dbReference type="EC" id="3.1.13.1" evidence="8"/>
<accession>A0A938X2L4</accession>
<dbReference type="GO" id="GO:0008859">
    <property type="term" value="F:exoribonuclease II activity"/>
    <property type="evidence" value="ECO:0007669"/>
    <property type="project" value="UniProtKB-UniRule"/>
</dbReference>
<dbReference type="PANTHER" id="PTHR23355">
    <property type="entry name" value="RIBONUCLEASE"/>
    <property type="match status" value="1"/>
</dbReference>
<evidence type="ECO:0000256" key="1">
    <source>
        <dbReference type="ARBA" id="ARBA00001849"/>
    </source>
</evidence>
<evidence type="ECO:0000313" key="12">
    <source>
        <dbReference type="Proteomes" id="UP000713880"/>
    </source>
</evidence>
<dbReference type="InterPro" id="IPR050180">
    <property type="entry name" value="RNR_Ribonuclease"/>
</dbReference>
<keyword evidence="7 8" id="KW-0694">RNA-binding</keyword>
<evidence type="ECO:0000256" key="9">
    <source>
        <dbReference type="SAM" id="Coils"/>
    </source>
</evidence>
<keyword evidence="5 8" id="KW-0378">Hydrolase</keyword>
<evidence type="ECO:0000256" key="6">
    <source>
        <dbReference type="ARBA" id="ARBA00022839"/>
    </source>
</evidence>
<reference evidence="11" key="2">
    <citation type="journal article" date="2021" name="Sci. Rep.">
        <title>The distribution of antibiotic resistance genes in chicken gut microbiota commensals.</title>
        <authorList>
            <person name="Juricova H."/>
            <person name="Matiasovicova J."/>
            <person name="Kubasova T."/>
            <person name="Cejkova D."/>
            <person name="Rychlik I."/>
        </authorList>
    </citation>
    <scope>NUCLEOTIDE SEQUENCE</scope>
    <source>
        <strain evidence="11">An420c</strain>
    </source>
</reference>
<dbReference type="GO" id="GO:0006402">
    <property type="term" value="P:mRNA catabolic process"/>
    <property type="evidence" value="ECO:0007669"/>
    <property type="project" value="TreeGrafter"/>
</dbReference>
<dbReference type="InterPro" id="IPR001900">
    <property type="entry name" value="RNase_II/R"/>
</dbReference>
<dbReference type="SMART" id="SM00357">
    <property type="entry name" value="CSP"/>
    <property type="match status" value="2"/>
</dbReference>
<dbReference type="GO" id="GO:0003723">
    <property type="term" value="F:RNA binding"/>
    <property type="evidence" value="ECO:0007669"/>
    <property type="project" value="UniProtKB-UniRule"/>
</dbReference>